<accession>A0ABY8B4P2</accession>
<evidence type="ECO:0000256" key="1">
    <source>
        <dbReference type="ARBA" id="ARBA00004370"/>
    </source>
</evidence>
<keyword evidence="5" id="KW-1185">Reference proteome</keyword>
<gene>
    <name evidence="4" type="ORF">PX653_15690</name>
</gene>
<evidence type="ECO:0000256" key="2">
    <source>
        <dbReference type="ARBA" id="ARBA00023136"/>
    </source>
</evidence>
<protein>
    <submittedName>
        <fullName evidence="4">Serine hydrolase</fullName>
    </submittedName>
</protein>
<dbReference type="Pfam" id="PF00144">
    <property type="entry name" value="Beta-lactamase"/>
    <property type="match status" value="1"/>
</dbReference>
<dbReference type="InterPro" id="IPR012338">
    <property type="entry name" value="Beta-lactam/transpept-like"/>
</dbReference>
<sequence length="374" mass="40050">MIRNTTGTLCLAALLAACGGDDTPSPITQEAFLKAEAERVRAGAGLPGVTVLAGGAEHADIASSGMRRVGADDPLRTTDAVQAGSQTKAVTAMLLARLVEQGRLRWDSTLAELFPAWRDEMHPALRSVTVAQLLRHRGGFKRDLDDADGVVLLPLATGDPVTDRPIAVRYLLRQAPQQTPGTFIYSNAGYMVAGLVAEMAGGAPFETLMQREVFAPLGVVASFGFPEDAEGSPIAGHVRHEGGWRRADYPAIDRYNMTRIGAAAGGMTIAMPEYAKLLREHLRGLRGNSTFLRKETWELMHTPEEDYGFGWGVVNRAGQGRVSAHAGSVGSYTLFAILVPAQDRAVAVACNCHGPEAADQLERLARQLALDDPR</sequence>
<dbReference type="EMBL" id="CP119083">
    <property type="protein sequence ID" value="WEF30914.1"/>
    <property type="molecule type" value="Genomic_DNA"/>
</dbReference>
<keyword evidence="4" id="KW-0378">Hydrolase</keyword>
<feature type="domain" description="Beta-lactamase-related" evidence="3">
    <location>
        <begin position="44"/>
        <end position="369"/>
    </location>
</feature>
<evidence type="ECO:0000313" key="5">
    <source>
        <dbReference type="Proteomes" id="UP001216510"/>
    </source>
</evidence>
<name>A0ABY8B4P2_9BURK</name>
<dbReference type="InterPro" id="IPR001466">
    <property type="entry name" value="Beta-lactam-related"/>
</dbReference>
<proteinExistence type="predicted"/>
<dbReference type="PANTHER" id="PTHR46825">
    <property type="entry name" value="D-ALANYL-D-ALANINE-CARBOXYPEPTIDASE/ENDOPEPTIDASE AMPH"/>
    <property type="match status" value="1"/>
</dbReference>
<evidence type="ECO:0000259" key="3">
    <source>
        <dbReference type="Pfam" id="PF00144"/>
    </source>
</evidence>
<dbReference type="PANTHER" id="PTHR46825:SF11">
    <property type="entry name" value="PENICILLIN-BINDING PROTEIN 4"/>
    <property type="match status" value="1"/>
</dbReference>
<dbReference type="InterPro" id="IPR050491">
    <property type="entry name" value="AmpC-like"/>
</dbReference>
<dbReference type="GO" id="GO:0016787">
    <property type="term" value="F:hydrolase activity"/>
    <property type="evidence" value="ECO:0007669"/>
    <property type="project" value="UniProtKB-KW"/>
</dbReference>
<dbReference type="Proteomes" id="UP001216510">
    <property type="component" value="Chromosome"/>
</dbReference>
<comment type="subcellular location">
    <subcellularLocation>
        <location evidence="1">Membrane</location>
    </subcellularLocation>
</comment>
<reference evidence="4 5" key="1">
    <citation type="submission" date="2023-02" db="EMBL/GenBank/DDBJ databases">
        <title>Gemone sequence of Telluria chitinolytica ACM 3522T.</title>
        <authorList>
            <person name="Frediansyah A."/>
            <person name="Miess H."/>
            <person name="Gross H."/>
        </authorList>
    </citation>
    <scope>NUCLEOTIDE SEQUENCE [LARGE SCALE GENOMIC DNA]</scope>
    <source>
        <strain evidence="4 5">ACM 3522</strain>
    </source>
</reference>
<dbReference type="SUPFAM" id="SSF56601">
    <property type="entry name" value="beta-lactamase/transpeptidase-like"/>
    <property type="match status" value="1"/>
</dbReference>
<organism evidence="4 5">
    <name type="scientific">Pseudoduganella chitinolytica</name>
    <dbReference type="NCBI Taxonomy" id="34070"/>
    <lineage>
        <taxon>Bacteria</taxon>
        <taxon>Pseudomonadati</taxon>
        <taxon>Pseudomonadota</taxon>
        <taxon>Betaproteobacteria</taxon>
        <taxon>Burkholderiales</taxon>
        <taxon>Oxalobacteraceae</taxon>
        <taxon>Telluria group</taxon>
        <taxon>Pseudoduganella</taxon>
    </lineage>
</organism>
<dbReference type="RefSeq" id="WP_277413706.1">
    <property type="nucleotide sequence ID" value="NZ_CP119083.1"/>
</dbReference>
<dbReference type="PROSITE" id="PS51257">
    <property type="entry name" value="PROKAR_LIPOPROTEIN"/>
    <property type="match status" value="1"/>
</dbReference>
<dbReference type="Gene3D" id="3.40.710.10">
    <property type="entry name" value="DD-peptidase/beta-lactamase superfamily"/>
    <property type="match status" value="1"/>
</dbReference>
<keyword evidence="2" id="KW-0472">Membrane</keyword>
<evidence type="ECO:0000313" key="4">
    <source>
        <dbReference type="EMBL" id="WEF30914.1"/>
    </source>
</evidence>